<dbReference type="EMBL" id="MN741030">
    <property type="protein sequence ID" value="QHU23472.1"/>
    <property type="molecule type" value="Genomic_DNA"/>
</dbReference>
<organism evidence="1">
    <name type="scientific">viral metagenome</name>
    <dbReference type="NCBI Taxonomy" id="1070528"/>
    <lineage>
        <taxon>unclassified sequences</taxon>
        <taxon>metagenomes</taxon>
        <taxon>organismal metagenomes</taxon>
    </lineage>
</organism>
<proteinExistence type="predicted"/>
<name>A0A6C0KZQ7_9ZZZZ</name>
<protein>
    <submittedName>
        <fullName evidence="1">Uncharacterized protein</fullName>
    </submittedName>
</protein>
<dbReference type="AlphaFoldDB" id="A0A6C0KZQ7"/>
<reference evidence="1" key="1">
    <citation type="journal article" date="2020" name="Nature">
        <title>Giant virus diversity and host interactions through global metagenomics.</title>
        <authorList>
            <person name="Schulz F."/>
            <person name="Roux S."/>
            <person name="Paez-Espino D."/>
            <person name="Jungbluth S."/>
            <person name="Walsh D.A."/>
            <person name="Denef V.J."/>
            <person name="McMahon K.D."/>
            <person name="Konstantinidis K.T."/>
            <person name="Eloe-Fadrosh E.A."/>
            <person name="Kyrpides N.C."/>
            <person name="Woyke T."/>
        </authorList>
    </citation>
    <scope>NUCLEOTIDE SEQUENCE</scope>
    <source>
        <strain evidence="1">GVMAG-S-ERX555907-94</strain>
    </source>
</reference>
<sequence>MECYLSQNGLLLSKEGNRVICSNTMDIWKYDLEEGTIQHKGTIHKGTIQHKGTIHKDTQEYLSLKYNGWMPKRSNIECNTKEEKEPLLWEYNNKELITTINQRQYRLCLDQNNNVILQEKQYNQKLMTTKWEINYV</sequence>
<accession>A0A6C0KZQ7</accession>
<evidence type="ECO:0000313" key="1">
    <source>
        <dbReference type="EMBL" id="QHU23472.1"/>
    </source>
</evidence>